<feature type="compositionally biased region" description="Low complexity" evidence="1">
    <location>
        <begin position="185"/>
        <end position="194"/>
    </location>
</feature>
<accession>A0AA46S8F0</accession>
<feature type="signal peptide" evidence="2">
    <location>
        <begin position="1"/>
        <end position="19"/>
    </location>
</feature>
<organism evidence="3 4">
    <name type="scientific">Acinetobacter ursingii</name>
    <dbReference type="NCBI Taxonomy" id="108980"/>
    <lineage>
        <taxon>Bacteria</taxon>
        <taxon>Pseudomonadati</taxon>
        <taxon>Pseudomonadota</taxon>
        <taxon>Gammaproteobacteria</taxon>
        <taxon>Moraxellales</taxon>
        <taxon>Moraxellaceae</taxon>
        <taxon>Acinetobacter</taxon>
    </lineage>
</organism>
<dbReference type="RefSeq" id="WP_262458816.1">
    <property type="nucleotide sequence ID" value="NZ_CP089046.1"/>
</dbReference>
<evidence type="ECO:0008006" key="5">
    <source>
        <dbReference type="Google" id="ProtNLM"/>
    </source>
</evidence>
<geneLocation type="plasmid" evidence="3 4">
    <name>pRIVM_C010761_2</name>
</geneLocation>
<dbReference type="Proteomes" id="UP001164081">
    <property type="component" value="Plasmid pRIVM_C010761_2"/>
</dbReference>
<gene>
    <name evidence="3" type="ORF">LSO58_18015</name>
</gene>
<evidence type="ECO:0000313" key="4">
    <source>
        <dbReference type="Proteomes" id="UP001164081"/>
    </source>
</evidence>
<evidence type="ECO:0000256" key="2">
    <source>
        <dbReference type="SAM" id="SignalP"/>
    </source>
</evidence>
<keyword evidence="3" id="KW-0614">Plasmid</keyword>
<sequence>MKKIVFGVSLLTAFFCTNAISGITVINKAIPFNNLPSEIKTEIESHYVNGCKEVSEDPEMPRKNPKITFDKGFIVNVDFNADGLKDYIIKSSEVTCEGAVSMFTGNSDGFLDIYFQDQNGQYEHVLNYWLGREGLTLSNYKNGYRYYSKYNKSYLVWDKEQSKFLSYYGPEKRLDVLEKGGEDATTTQTSSESSAVLKSVLTQE</sequence>
<reference evidence="3" key="1">
    <citation type="journal article" date="2022" name="J Glob Antimicrob Resist">
        <title>Comparative analysis of IMP-4- and OXA-58-containing plasmids of three carbapenemase-producing Acinetobacter ursingii strains in the Netherlands.</title>
        <authorList>
            <person name="Hendrickx A.P.A."/>
            <person name="Schade R.P."/>
            <person name="Landman F."/>
            <person name="Bosch T."/>
            <person name="Schouls L.M."/>
            <person name="van Dijk K."/>
        </authorList>
    </citation>
    <scope>NUCLEOTIDE SEQUENCE</scope>
    <source>
        <strain evidence="3">RIVM_C010761</strain>
    </source>
</reference>
<evidence type="ECO:0000256" key="1">
    <source>
        <dbReference type="SAM" id="MobiDB-lite"/>
    </source>
</evidence>
<dbReference type="AlphaFoldDB" id="A0AA46S8F0"/>
<name>A0AA46S8F0_9GAMM</name>
<feature type="chain" id="PRO_5041323513" description="VCBS repeat-containing protein" evidence="2">
    <location>
        <begin position="20"/>
        <end position="204"/>
    </location>
</feature>
<feature type="region of interest" description="Disordered" evidence="1">
    <location>
        <begin position="179"/>
        <end position="204"/>
    </location>
</feature>
<protein>
    <recommendedName>
        <fullName evidence="5">VCBS repeat-containing protein</fullName>
    </recommendedName>
</protein>
<dbReference type="EMBL" id="CP089046">
    <property type="protein sequence ID" value="UYF77264.1"/>
    <property type="molecule type" value="Genomic_DNA"/>
</dbReference>
<proteinExistence type="predicted"/>
<keyword evidence="2" id="KW-0732">Signal</keyword>
<evidence type="ECO:0000313" key="3">
    <source>
        <dbReference type="EMBL" id="UYF77264.1"/>
    </source>
</evidence>